<dbReference type="OMA" id="PTRGEQW"/>
<evidence type="ECO:0000256" key="1">
    <source>
        <dbReference type="SAM" id="MobiDB-lite"/>
    </source>
</evidence>
<dbReference type="InterPro" id="IPR021258">
    <property type="entry name" value="Epiplasmin"/>
</dbReference>
<comment type="caution">
    <text evidence="2">The sequence shown here is derived from an EMBL/GenBank/DDBJ whole genome shotgun (WGS) entry which is preliminary data.</text>
</comment>
<reference evidence="2" key="1">
    <citation type="submission" date="2021-01" db="EMBL/GenBank/DDBJ databases">
        <authorList>
            <consortium name="Genoscope - CEA"/>
            <person name="William W."/>
        </authorList>
    </citation>
    <scope>NUCLEOTIDE SEQUENCE</scope>
</reference>
<sequence length="210" mass="24901">MLSQLVQEFLIALYKKINLTLKQSSVRRNKNKQIQVIYMSYYKPFYQSAYDRTVPAYPPSQYGPSYYGPYDRPYSYQSRAPTRGEQWSEYIPVEQRYTDYVPETKVEYRPVEKSYTDYIEVKHETDYVPVPRLEKRVEYIPVDRYDEHVDYVPVQNSHVVKGPQSRAGYGYQSQYLPPPPPAPTSYSNYRYSPSRVSGYRPATGYGYRYL</sequence>
<dbReference type="Proteomes" id="UP000683925">
    <property type="component" value="Unassembled WGS sequence"/>
</dbReference>
<proteinExistence type="predicted"/>
<gene>
    <name evidence="2" type="ORF">POCTA_138.1.T1000139</name>
</gene>
<dbReference type="OrthoDB" id="287915at2759"/>
<dbReference type="EMBL" id="CAJJDP010000100">
    <property type="protein sequence ID" value="CAD8191705.1"/>
    <property type="molecule type" value="Genomic_DNA"/>
</dbReference>
<dbReference type="Pfam" id="PF10992">
    <property type="entry name" value="Epiplasmin"/>
    <property type="match status" value="1"/>
</dbReference>
<keyword evidence="3" id="KW-1185">Reference proteome</keyword>
<name>A0A8S1WTH8_PAROT</name>
<evidence type="ECO:0000313" key="3">
    <source>
        <dbReference type="Proteomes" id="UP000683925"/>
    </source>
</evidence>
<evidence type="ECO:0000313" key="2">
    <source>
        <dbReference type="EMBL" id="CAD8191705.1"/>
    </source>
</evidence>
<accession>A0A8S1WTH8</accession>
<dbReference type="AlphaFoldDB" id="A0A8S1WTH8"/>
<feature type="region of interest" description="Disordered" evidence="1">
    <location>
        <begin position="162"/>
        <end position="184"/>
    </location>
</feature>
<organism evidence="2 3">
    <name type="scientific">Paramecium octaurelia</name>
    <dbReference type="NCBI Taxonomy" id="43137"/>
    <lineage>
        <taxon>Eukaryota</taxon>
        <taxon>Sar</taxon>
        <taxon>Alveolata</taxon>
        <taxon>Ciliophora</taxon>
        <taxon>Intramacronucleata</taxon>
        <taxon>Oligohymenophorea</taxon>
        <taxon>Peniculida</taxon>
        <taxon>Parameciidae</taxon>
        <taxon>Paramecium</taxon>
    </lineage>
</organism>
<protein>
    <submittedName>
        <fullName evidence="2">Uncharacterized protein</fullName>
    </submittedName>
</protein>